<organism evidence="2 3">
    <name type="scientific">Kocuria gwangalliensis</name>
    <dbReference type="NCBI Taxonomy" id="501592"/>
    <lineage>
        <taxon>Bacteria</taxon>
        <taxon>Bacillati</taxon>
        <taxon>Actinomycetota</taxon>
        <taxon>Actinomycetes</taxon>
        <taxon>Micrococcales</taxon>
        <taxon>Micrococcaceae</taxon>
        <taxon>Kocuria</taxon>
    </lineage>
</organism>
<evidence type="ECO:0000313" key="2">
    <source>
        <dbReference type="EMBL" id="GAA4696398.1"/>
    </source>
</evidence>
<gene>
    <name evidence="2" type="ORF">GCM10025781_12770</name>
</gene>
<feature type="compositionally biased region" description="Basic and acidic residues" evidence="1">
    <location>
        <begin position="59"/>
        <end position="78"/>
    </location>
</feature>
<feature type="compositionally biased region" description="Low complexity" evidence="1">
    <location>
        <begin position="364"/>
        <end position="375"/>
    </location>
</feature>
<name>A0ABP8WXR7_9MICC</name>
<feature type="compositionally biased region" description="Basic and acidic residues" evidence="1">
    <location>
        <begin position="233"/>
        <end position="251"/>
    </location>
</feature>
<keyword evidence="3" id="KW-1185">Reference proteome</keyword>
<feature type="compositionally biased region" description="Polar residues" evidence="1">
    <location>
        <begin position="319"/>
        <end position="328"/>
    </location>
</feature>
<feature type="compositionally biased region" description="Basic and acidic residues" evidence="1">
    <location>
        <begin position="289"/>
        <end position="317"/>
    </location>
</feature>
<comment type="caution">
    <text evidence="2">The sequence shown here is derived from an EMBL/GenBank/DDBJ whole genome shotgun (WGS) entry which is preliminary data.</text>
</comment>
<evidence type="ECO:0000256" key="1">
    <source>
        <dbReference type="SAM" id="MobiDB-lite"/>
    </source>
</evidence>
<sequence>MGLRDLFRSKSTTPSTPQPAPGAPANDPRAQGIDSRAQDNQNASTSGQGAPVGNAPRAEATHDTADVAADNRADDRPAQEATRQQLPESGPLRNLVDILLSRGADRARLTLVQSGNVMTHQTRQAHGDAQDEVENGTVDQGSPLFDDVADLYTQSMNTPVGPWRQLDVTVAPEQNGQRLVTVDYAFPSGQSGKESYVQGRTLSDGDVRQDAQGSEQRNPAGLDTHSGATDTPVPDHEVHDDRQAKDIESVRVVDGTDTSPVADGQIVTKADPEPIVVAADDQATHDHARELHENRPAEEPRSVDSDPAHGEHADRDAQGSAQESQETEVQVRTEHDAPRDERTDLPEHLDESEFGGFTEPETPVAPSGAGAAALAADDDPADAPQFAQNTDVAPSYTAPSEQPSGDSLATGNLVLTLADIQSRLSEAQQHLFGDGGTAREVSTVLIRVRALGTYYDALTHVRLNGFWDQRATFDLVPENQLKVQELKDDSYVEGSGAPLAMMFRFRPGVPPEVSFDYSDEEAFVRYEQRLPGQNYLEELRMFPRTGSNIPQHMNDALQDWNY</sequence>
<dbReference type="Proteomes" id="UP001501446">
    <property type="component" value="Unassembled WGS sequence"/>
</dbReference>
<feature type="region of interest" description="Disordered" evidence="1">
    <location>
        <begin position="1"/>
        <end position="90"/>
    </location>
</feature>
<feature type="compositionally biased region" description="Basic and acidic residues" evidence="1">
    <location>
        <begin position="329"/>
        <end position="351"/>
    </location>
</feature>
<protein>
    <submittedName>
        <fullName evidence="2">Uncharacterized protein</fullName>
    </submittedName>
</protein>
<reference evidence="3" key="1">
    <citation type="journal article" date="2019" name="Int. J. Syst. Evol. Microbiol.">
        <title>The Global Catalogue of Microorganisms (GCM) 10K type strain sequencing project: providing services to taxonomists for standard genome sequencing and annotation.</title>
        <authorList>
            <consortium name="The Broad Institute Genomics Platform"/>
            <consortium name="The Broad Institute Genome Sequencing Center for Infectious Disease"/>
            <person name="Wu L."/>
            <person name="Ma J."/>
        </authorList>
    </citation>
    <scope>NUCLEOTIDE SEQUENCE [LARGE SCALE GENOMIC DNA]</scope>
    <source>
        <strain evidence="3">JCM 18958</strain>
    </source>
</reference>
<evidence type="ECO:0000313" key="3">
    <source>
        <dbReference type="Proteomes" id="UP001501446"/>
    </source>
</evidence>
<proteinExistence type="predicted"/>
<feature type="region of interest" description="Disordered" evidence="1">
    <location>
        <begin position="289"/>
        <end position="387"/>
    </location>
</feature>
<feature type="compositionally biased region" description="Polar residues" evidence="1">
    <location>
        <begin position="38"/>
        <end position="48"/>
    </location>
</feature>
<dbReference type="EMBL" id="BAABLN010000014">
    <property type="protein sequence ID" value="GAA4696398.1"/>
    <property type="molecule type" value="Genomic_DNA"/>
</dbReference>
<dbReference type="RefSeq" id="WP_345310949.1">
    <property type="nucleotide sequence ID" value="NZ_BAABLN010000014.1"/>
</dbReference>
<feature type="region of interest" description="Disordered" evidence="1">
    <location>
        <begin position="205"/>
        <end position="274"/>
    </location>
</feature>
<accession>A0ABP8WXR7</accession>